<dbReference type="SUPFAM" id="SSF51735">
    <property type="entry name" value="NAD(P)-binding Rossmann-fold domains"/>
    <property type="match status" value="1"/>
</dbReference>
<comment type="similarity">
    <text evidence="1">Belongs to the NmrA-type oxidoreductase family.</text>
</comment>
<dbReference type="RefSeq" id="WP_259628991.1">
    <property type="nucleotide sequence ID" value="NZ_JANYMP010000034.1"/>
</dbReference>
<dbReference type="Proteomes" id="UP001141259">
    <property type="component" value="Unassembled WGS sequence"/>
</dbReference>
<dbReference type="AlphaFoldDB" id="A0A9X2VXI8"/>
<comment type="caution">
    <text evidence="4">The sequence shown here is derived from an EMBL/GenBank/DDBJ whole genome shotgun (WGS) entry which is preliminary data.</text>
</comment>
<evidence type="ECO:0000313" key="5">
    <source>
        <dbReference type="Proteomes" id="UP001141259"/>
    </source>
</evidence>
<evidence type="ECO:0000313" key="4">
    <source>
        <dbReference type="EMBL" id="MCS7483533.1"/>
    </source>
</evidence>
<evidence type="ECO:0000259" key="3">
    <source>
        <dbReference type="Pfam" id="PF05368"/>
    </source>
</evidence>
<name>A0A9X2VXI8_9PSEU</name>
<dbReference type="Pfam" id="PF05368">
    <property type="entry name" value="NmrA"/>
    <property type="match status" value="1"/>
</dbReference>
<evidence type="ECO:0000256" key="1">
    <source>
        <dbReference type="ARBA" id="ARBA00006328"/>
    </source>
</evidence>
<dbReference type="InterPro" id="IPR008030">
    <property type="entry name" value="NmrA-like"/>
</dbReference>
<proteinExistence type="inferred from homology"/>
<protein>
    <submittedName>
        <fullName evidence="4">NmrA/HSCARG family protein</fullName>
    </submittedName>
</protein>
<dbReference type="InterPro" id="IPR051164">
    <property type="entry name" value="NmrA-like_oxidored"/>
</dbReference>
<dbReference type="InterPro" id="IPR036291">
    <property type="entry name" value="NAD(P)-bd_dom_sf"/>
</dbReference>
<reference evidence="4" key="1">
    <citation type="submission" date="2022-08" db="EMBL/GenBank/DDBJ databases">
        <authorList>
            <person name="Tistechok S."/>
            <person name="Samborskyy M."/>
            <person name="Roman I."/>
        </authorList>
    </citation>
    <scope>NUCLEOTIDE SEQUENCE</scope>
    <source>
        <strain evidence="4">DSM 103496</strain>
    </source>
</reference>
<dbReference type="Gene3D" id="3.40.50.720">
    <property type="entry name" value="NAD(P)-binding Rossmann-like Domain"/>
    <property type="match status" value="1"/>
</dbReference>
<accession>A0A9X2VXI8</accession>
<feature type="domain" description="NmrA-like" evidence="3">
    <location>
        <begin position="3"/>
        <end position="292"/>
    </location>
</feature>
<organism evidence="4 5">
    <name type="scientific">Umezawaea endophytica</name>
    <dbReference type="NCBI Taxonomy" id="1654476"/>
    <lineage>
        <taxon>Bacteria</taxon>
        <taxon>Bacillati</taxon>
        <taxon>Actinomycetota</taxon>
        <taxon>Actinomycetes</taxon>
        <taxon>Pseudonocardiales</taxon>
        <taxon>Pseudonocardiaceae</taxon>
        <taxon>Umezawaea</taxon>
    </lineage>
</organism>
<dbReference type="CDD" id="cd05251">
    <property type="entry name" value="NmrA_like_SDR_a"/>
    <property type="match status" value="1"/>
</dbReference>
<sequence>MSEKKIIAVVGATGAQGGGLARAVLADPDGPFALRALTRNPDSAAARDLAARGAEVVQADLDDESSIRKAFNGAHGAFVVTNFWAPRTPEEEAASTRAEMEFRQASTAARAAKDAGLRHVVWSTLEDTRPHFARLGSDVPDLFGGYKVPHFDAKGEANAVFTDLGVPTTFLQTTFYYEAFVVGGQGPRRDERGGLALTIPMADARMSLIAAEDIGRTALGILRRGAEFVGRTVSIAGTHATGVELAATFTAVLGEEVVYRPVTHAEARAAGYPGAEEIANTFQFFTEASEYFTGARDLDVVRGLNPDLEPLDAWLAAHKDEIPLG</sequence>
<dbReference type="PANTHER" id="PTHR42748:SF7">
    <property type="entry name" value="NMRA LIKE REDOX SENSOR 1-RELATED"/>
    <property type="match status" value="1"/>
</dbReference>
<dbReference type="PANTHER" id="PTHR42748">
    <property type="entry name" value="NITROGEN METABOLITE REPRESSION PROTEIN NMRA FAMILY MEMBER"/>
    <property type="match status" value="1"/>
</dbReference>
<dbReference type="Gene3D" id="3.90.25.10">
    <property type="entry name" value="UDP-galactose 4-epimerase, domain 1"/>
    <property type="match status" value="1"/>
</dbReference>
<dbReference type="EMBL" id="JANYMP010000034">
    <property type="protein sequence ID" value="MCS7483533.1"/>
    <property type="molecule type" value="Genomic_DNA"/>
</dbReference>
<gene>
    <name evidence="4" type="ORF">NZH93_42405</name>
</gene>
<evidence type="ECO:0000256" key="2">
    <source>
        <dbReference type="ARBA" id="ARBA00022857"/>
    </source>
</evidence>
<keyword evidence="5" id="KW-1185">Reference proteome</keyword>
<keyword evidence="2" id="KW-0521">NADP</keyword>